<proteinExistence type="predicted"/>
<reference evidence="2" key="1">
    <citation type="submission" date="2015-01" db="EMBL/GenBank/DDBJ databases">
        <authorList>
            <person name="Manzoor Shahid"/>
            <person name="Zubair Saima"/>
        </authorList>
    </citation>
    <scope>NUCLEOTIDE SEQUENCE [LARGE SCALE GENOMIC DNA]</scope>
    <source>
        <strain evidence="2">Sp3</strain>
    </source>
</reference>
<dbReference type="NCBIfam" id="NF033449">
    <property type="entry name" value="BREX_PglZ_3"/>
    <property type="match status" value="1"/>
</dbReference>
<dbReference type="EMBL" id="CDRZ01000239">
    <property type="protein sequence ID" value="CEO89242.1"/>
    <property type="molecule type" value="Genomic_DNA"/>
</dbReference>
<dbReference type="Proteomes" id="UP000046155">
    <property type="component" value="Unassembled WGS sequence"/>
</dbReference>
<gene>
    <name evidence="1" type="ORF">SSCH_420035</name>
</gene>
<evidence type="ECO:0000313" key="2">
    <source>
        <dbReference type="Proteomes" id="UP000046155"/>
    </source>
</evidence>
<organism evidence="1 2">
    <name type="scientific">Syntrophaceticus schinkii</name>
    <dbReference type="NCBI Taxonomy" id="499207"/>
    <lineage>
        <taxon>Bacteria</taxon>
        <taxon>Bacillati</taxon>
        <taxon>Bacillota</taxon>
        <taxon>Clostridia</taxon>
        <taxon>Thermoanaerobacterales</taxon>
        <taxon>Thermoanaerobacterales Family III. Incertae Sedis</taxon>
        <taxon>Syntrophaceticus</taxon>
    </lineage>
</organism>
<keyword evidence="2" id="KW-1185">Reference proteome</keyword>
<accession>A0A0B7MNI2</accession>
<evidence type="ECO:0000313" key="1">
    <source>
        <dbReference type="EMBL" id="CEO89242.1"/>
    </source>
</evidence>
<name>A0A0B7MNI2_9FIRM</name>
<dbReference type="AlphaFoldDB" id="A0A0B7MNI2"/>
<sequence>MDWPGGVIKEIRGSGVKTVLVRDPDRLLLEEYLLEEIQEAGFNVLELKDPVYLRHAWEARFRHTGRKLLVRLGNQSFEDVSFDIYRGALQIDLSLASQFELLDPRVIRGLAREDLLTLKEAYDREVDQFLGEKGTKEFVLQHVFDVNPVVFNSTAGVLRWLLSLHYRARQIPNCLLDELVREIKQVHGVINWPLREIVSKQEAFYAFLQEHWAVFLEQAAAGSSYAGLPFDDPEVRVFLDNLFAEGYLKPVRFEARESLPQWVVCGILDDHDAARERKLDKLVCLLRNNQPGEKGDYRSWQRTALRLAEARKLLVSLEHFLAPERLVQIQDLLQAVSDSFHNWYQGKQGTLASLFLVSHPLMVHQIPHYLALQKTPGKKNCFGCL</sequence>
<protein>
    <submittedName>
        <fullName evidence="1">Uncharacterized protein</fullName>
    </submittedName>
</protein>